<dbReference type="OMA" id="IKYYFNE"/>
<dbReference type="OrthoDB" id="2190490at2759"/>
<proteinExistence type="predicted"/>
<sequence>MILIIDVYEIPAEKIIQHIYGTKMFKEITEKESVPNIESSAIFQHLNAVRTADPANFFVRSENYDCKTLSKLKYYFDEVCEVSGTLLKITEKKKREVRFYDIVRDEKEIVDFVRIKDDLGEKVGGTAISRTIKPYLDAQEDEVVLFPSDEE</sequence>
<gene>
    <name evidence="1" type="ORF">VCUG_01489</name>
</gene>
<dbReference type="RefSeq" id="XP_008074508.1">
    <property type="nucleotide sequence ID" value="XM_008076317.1"/>
</dbReference>
<accession>L2GTV0</accession>
<dbReference type="EMBL" id="GL877426">
    <property type="protein sequence ID" value="ELA47044.1"/>
    <property type="molecule type" value="Genomic_DNA"/>
</dbReference>
<dbReference type="GeneID" id="19879367"/>
<organism evidence="1 2">
    <name type="scientific">Vavraia culicis (isolate floridensis)</name>
    <name type="common">Microsporidian parasite</name>
    <dbReference type="NCBI Taxonomy" id="948595"/>
    <lineage>
        <taxon>Eukaryota</taxon>
        <taxon>Fungi</taxon>
        <taxon>Fungi incertae sedis</taxon>
        <taxon>Microsporidia</taxon>
        <taxon>Pleistophoridae</taxon>
        <taxon>Vavraia</taxon>
    </lineage>
</organism>
<dbReference type="HOGENOM" id="CLU_138075_0_0_1"/>
<protein>
    <submittedName>
        <fullName evidence="1">Uncharacterized protein</fullName>
    </submittedName>
</protein>
<evidence type="ECO:0000313" key="1">
    <source>
        <dbReference type="EMBL" id="ELA47044.1"/>
    </source>
</evidence>
<dbReference type="AlphaFoldDB" id="L2GTV0"/>
<keyword evidence="2" id="KW-1185">Reference proteome</keyword>
<name>L2GTV0_VAVCU</name>
<dbReference type="VEuPathDB" id="MicrosporidiaDB:VCUG_01489"/>
<reference evidence="2" key="1">
    <citation type="submission" date="2011-03" db="EMBL/GenBank/DDBJ databases">
        <title>The genome sequence of Vavraia culicis strain floridensis.</title>
        <authorList>
            <consortium name="The Broad Institute Genome Sequencing Platform"/>
            <person name="Cuomo C."/>
            <person name="Becnel J."/>
            <person name="Sanscrainte N."/>
            <person name="Young S.K."/>
            <person name="Zeng Q."/>
            <person name="Gargeya S."/>
            <person name="Fitzgerald M."/>
            <person name="Haas B."/>
            <person name="Abouelleil A."/>
            <person name="Alvarado L."/>
            <person name="Arachchi H.M."/>
            <person name="Berlin A."/>
            <person name="Chapman S.B."/>
            <person name="Gearin G."/>
            <person name="Goldberg J."/>
            <person name="Griggs A."/>
            <person name="Gujja S."/>
            <person name="Hansen M."/>
            <person name="Heiman D."/>
            <person name="Howarth C."/>
            <person name="Larimer J."/>
            <person name="Lui A."/>
            <person name="MacDonald P.J.P."/>
            <person name="McCowen C."/>
            <person name="Montmayeur A."/>
            <person name="Murphy C."/>
            <person name="Neiman D."/>
            <person name="Pearson M."/>
            <person name="Priest M."/>
            <person name="Roberts A."/>
            <person name="Saif S."/>
            <person name="Shea T."/>
            <person name="Sisk P."/>
            <person name="Stolte C."/>
            <person name="Sykes S."/>
            <person name="Wortman J."/>
            <person name="Nusbaum C."/>
            <person name="Birren B."/>
        </authorList>
    </citation>
    <scope>NUCLEOTIDE SEQUENCE [LARGE SCALE GENOMIC DNA]</scope>
    <source>
        <strain evidence="2">floridensis</strain>
    </source>
</reference>
<dbReference type="Proteomes" id="UP000011081">
    <property type="component" value="Unassembled WGS sequence"/>
</dbReference>
<dbReference type="InParanoid" id="L2GTV0"/>
<evidence type="ECO:0000313" key="2">
    <source>
        <dbReference type="Proteomes" id="UP000011081"/>
    </source>
</evidence>